<dbReference type="RefSeq" id="WP_109951253.1">
    <property type="nucleotide sequence ID" value="NZ_CP029551.1"/>
</dbReference>
<dbReference type="AlphaFoldDB" id="A0A2U8VSN1"/>
<gene>
    <name evidence="2" type="ORF">DK427_10750</name>
</gene>
<organism evidence="2 3">
    <name type="scientific">Methylobacterium radiodurans</name>
    <dbReference type="NCBI Taxonomy" id="2202828"/>
    <lineage>
        <taxon>Bacteria</taxon>
        <taxon>Pseudomonadati</taxon>
        <taxon>Pseudomonadota</taxon>
        <taxon>Alphaproteobacteria</taxon>
        <taxon>Hyphomicrobiales</taxon>
        <taxon>Methylobacteriaceae</taxon>
        <taxon>Methylobacterium</taxon>
    </lineage>
</organism>
<keyword evidence="3" id="KW-1185">Reference proteome</keyword>
<sequence>MGKRPTKKDQPDRDDAHARRQAIIDGMLESALRPAFTYRLPSLDALPADIRRAVDTLLAKAERQRSRALTYEDLEEALPARDVSAEDLEAIFWILAEHGIEVEDGEG</sequence>
<dbReference type="GO" id="GO:0016987">
    <property type="term" value="F:sigma factor activity"/>
    <property type="evidence" value="ECO:0007669"/>
    <property type="project" value="InterPro"/>
</dbReference>
<dbReference type="EMBL" id="CP029551">
    <property type="protein sequence ID" value="AWN36146.1"/>
    <property type="molecule type" value="Genomic_DNA"/>
</dbReference>
<reference evidence="2 3" key="1">
    <citation type="submission" date="2018-05" db="EMBL/GenBank/DDBJ databases">
        <title>Complete Genome Sequence of Methylobacterium sp. 17Sr1-43.</title>
        <authorList>
            <person name="Srinivasan S."/>
        </authorList>
    </citation>
    <scope>NUCLEOTIDE SEQUENCE [LARGE SCALE GENOMIC DNA]</scope>
    <source>
        <strain evidence="2 3">17Sr1-43</strain>
    </source>
</reference>
<accession>A0A2U8VSN1</accession>
<dbReference type="Pfam" id="PF03979">
    <property type="entry name" value="Sigma70_r1_1"/>
    <property type="match status" value="1"/>
</dbReference>
<protein>
    <recommendedName>
        <fullName evidence="1">RNA polymerase sigma factor 70 region 1.1 domain-containing protein</fullName>
    </recommendedName>
</protein>
<feature type="domain" description="RNA polymerase sigma factor 70 region 1.1" evidence="1">
    <location>
        <begin position="51"/>
        <end position="105"/>
    </location>
</feature>
<proteinExistence type="predicted"/>
<dbReference type="InterPro" id="IPR042189">
    <property type="entry name" value="RNA_pol_sigma_70_r1_1_sf"/>
</dbReference>
<dbReference type="OrthoDB" id="7995569at2"/>
<dbReference type="Proteomes" id="UP000246058">
    <property type="component" value="Chromosome"/>
</dbReference>
<dbReference type="KEGG" id="meti:DK427_10750"/>
<dbReference type="InterPro" id="IPR007127">
    <property type="entry name" value="RNA_pol_sigma_70_r1_1"/>
</dbReference>
<evidence type="ECO:0000313" key="2">
    <source>
        <dbReference type="EMBL" id="AWN36146.1"/>
    </source>
</evidence>
<dbReference type="Gene3D" id="1.10.220.120">
    <property type="entry name" value="Sigma-70 factor, region 1.1"/>
    <property type="match status" value="1"/>
</dbReference>
<evidence type="ECO:0000259" key="1">
    <source>
        <dbReference type="Pfam" id="PF03979"/>
    </source>
</evidence>
<name>A0A2U8VSN1_9HYPH</name>
<dbReference type="GO" id="GO:0003677">
    <property type="term" value="F:DNA binding"/>
    <property type="evidence" value="ECO:0007669"/>
    <property type="project" value="InterPro"/>
</dbReference>
<evidence type="ECO:0000313" key="3">
    <source>
        <dbReference type="Proteomes" id="UP000246058"/>
    </source>
</evidence>